<gene>
    <name evidence="2" type="ORF">B0T16DRAFT_66891</name>
</gene>
<feature type="region of interest" description="Disordered" evidence="1">
    <location>
        <begin position="761"/>
        <end position="793"/>
    </location>
</feature>
<evidence type="ECO:0000313" key="3">
    <source>
        <dbReference type="Proteomes" id="UP001174936"/>
    </source>
</evidence>
<evidence type="ECO:0000313" key="2">
    <source>
        <dbReference type="EMBL" id="KAK0657687.1"/>
    </source>
</evidence>
<reference evidence="2" key="1">
    <citation type="submission" date="2023-06" db="EMBL/GenBank/DDBJ databases">
        <title>Genome-scale phylogeny and comparative genomics of the fungal order Sordariales.</title>
        <authorList>
            <consortium name="Lawrence Berkeley National Laboratory"/>
            <person name="Hensen N."/>
            <person name="Bonometti L."/>
            <person name="Westerberg I."/>
            <person name="Brannstrom I.O."/>
            <person name="Guillou S."/>
            <person name="Cros-Aarteil S."/>
            <person name="Calhoun S."/>
            <person name="Haridas S."/>
            <person name="Kuo A."/>
            <person name="Mondo S."/>
            <person name="Pangilinan J."/>
            <person name="Riley R."/>
            <person name="Labutti K."/>
            <person name="Andreopoulos B."/>
            <person name="Lipzen A."/>
            <person name="Chen C."/>
            <person name="Yanf M."/>
            <person name="Daum C."/>
            <person name="Ng V."/>
            <person name="Clum A."/>
            <person name="Steindorff A."/>
            <person name="Ohm R."/>
            <person name="Martin F."/>
            <person name="Silar P."/>
            <person name="Natvig D."/>
            <person name="Lalanne C."/>
            <person name="Gautier V."/>
            <person name="Ament-Velasquez S.L."/>
            <person name="Kruys A."/>
            <person name="Hutchinson M.I."/>
            <person name="Powell A.J."/>
            <person name="Barry K."/>
            <person name="Miller A.N."/>
            <person name="Grigoriev I.V."/>
            <person name="Debuchy R."/>
            <person name="Gladieux P."/>
            <person name="Thoren M.H."/>
            <person name="Johannesson H."/>
        </authorList>
    </citation>
    <scope>NUCLEOTIDE SEQUENCE</scope>
    <source>
        <strain evidence="2">SMH2532-1</strain>
    </source>
</reference>
<name>A0AA39YU67_9PEZI</name>
<feature type="compositionally biased region" description="Basic and acidic residues" evidence="1">
    <location>
        <begin position="767"/>
        <end position="778"/>
    </location>
</feature>
<sequence length="793" mass="90101">MVRRNTKRSGHPAGSSGPSIAGLELPEGFTKNGVNGGNNNQGKGPSTPPKTAEALATIPKPWDIDDSFPKPKMEREKLYFDYNRPWVSYRVKPEQVGSELARDLARQKRELLPAILKGAPRERLAQHRRRYEGAGELQLFDIRYKNVNTNGFTRLIFTSPVAARDERRTEFLNEDTALIKILRMPELASQIIANLLPSVRNVSVLAATCRDAAIEVSANMEIWGATTGEFALDRFKGHMDERTGAFVENKGVRQSVLCIAASDVQHLKTVSPYVDGWNVINKFIRGVVEIKNSFKDVIIDQLPYFDVRLFEMMLQSMPNLETVAISRCLLFDFTKLEPLITAIKKHPRTRKGKKKYVRVDFAPYFFDGGNFDGRYGSYGITHHMPFFPIARAATALLIDCMPKAREIGMDLTSESSAFWRFFCRLPGPDALWQVKVRDACAAHSHALAELGTNRPEDSSRYKKIRDKYADDLMAAVLGDGVAPVPLPEQVTRRRDEFKPAKFGHWRKLRTCTTCSADRLEVFMTLHVHRCWSCDMVEFVDEAEDSHFRYRLKATLGQFLDGIDSQRASFRTLIDADRAPMIHLANELAKDTDRAWTHHLLHATGNAPAIPPYPEPPVHTTFKAASVRRLALAHRGLKAVDFRCGGPQLLHPCHTRKFNRNLEEFEQLSQYGLPPGSQDLETFKLKWQWTEHTTDLMVAKLQCMDLSATGIDAWAWVERAKNNKRQREFAMKLEWMHQCVVDKKFELHAFSRIEDAVVSVIGPSGRPHNKDKDKERLPLSDDMCEGKGYMQDSF</sequence>
<dbReference type="Proteomes" id="UP001174936">
    <property type="component" value="Unassembled WGS sequence"/>
</dbReference>
<keyword evidence="3" id="KW-1185">Reference proteome</keyword>
<dbReference type="EMBL" id="JAULSV010000001">
    <property type="protein sequence ID" value="KAK0657687.1"/>
    <property type="molecule type" value="Genomic_DNA"/>
</dbReference>
<accession>A0AA39YU67</accession>
<comment type="caution">
    <text evidence="2">The sequence shown here is derived from an EMBL/GenBank/DDBJ whole genome shotgun (WGS) entry which is preliminary data.</text>
</comment>
<organism evidence="2 3">
    <name type="scientific">Cercophora newfieldiana</name>
    <dbReference type="NCBI Taxonomy" id="92897"/>
    <lineage>
        <taxon>Eukaryota</taxon>
        <taxon>Fungi</taxon>
        <taxon>Dikarya</taxon>
        <taxon>Ascomycota</taxon>
        <taxon>Pezizomycotina</taxon>
        <taxon>Sordariomycetes</taxon>
        <taxon>Sordariomycetidae</taxon>
        <taxon>Sordariales</taxon>
        <taxon>Lasiosphaeriaceae</taxon>
        <taxon>Cercophora</taxon>
    </lineage>
</organism>
<evidence type="ECO:0000256" key="1">
    <source>
        <dbReference type="SAM" id="MobiDB-lite"/>
    </source>
</evidence>
<dbReference type="AlphaFoldDB" id="A0AA39YU67"/>
<proteinExistence type="predicted"/>
<feature type="region of interest" description="Disordered" evidence="1">
    <location>
        <begin position="1"/>
        <end position="53"/>
    </location>
</feature>
<feature type="compositionally biased region" description="Basic residues" evidence="1">
    <location>
        <begin position="1"/>
        <end position="10"/>
    </location>
</feature>
<protein>
    <submittedName>
        <fullName evidence="2">Uncharacterized protein</fullName>
    </submittedName>
</protein>